<sequence>MNTRTAFTDFSELADRYVAVWNEPDAEARRAAIAGLWVPDGEHYVRTLQARGHEALQQRVTGSHEKNVRDAGFRFVRAGDAQFLHGAVMFHWHMVPAAGGPVAALGLEFLVLAEDGRIATDYQFILPTPTA</sequence>
<gene>
    <name evidence="1" type="ORF">EJP67_19565</name>
</gene>
<dbReference type="Proteomes" id="UP000281118">
    <property type="component" value="Unassembled WGS sequence"/>
</dbReference>
<evidence type="ECO:0000313" key="2">
    <source>
        <dbReference type="Proteomes" id="UP000281118"/>
    </source>
</evidence>
<comment type="caution">
    <text evidence="1">The sequence shown here is derived from an EMBL/GenBank/DDBJ whole genome shotgun (WGS) entry which is preliminary data.</text>
</comment>
<evidence type="ECO:0000313" key="1">
    <source>
        <dbReference type="EMBL" id="RUR69257.1"/>
    </source>
</evidence>
<dbReference type="Gene3D" id="3.10.450.50">
    <property type="match status" value="1"/>
</dbReference>
<dbReference type="RefSeq" id="WP_126023368.1">
    <property type="nucleotide sequence ID" value="NZ_RXFT01000008.1"/>
</dbReference>
<organism evidence="1 2">
    <name type="scientific">Variovorax guangxiensis</name>
    <dbReference type="NCBI Taxonomy" id="1775474"/>
    <lineage>
        <taxon>Bacteria</taxon>
        <taxon>Pseudomonadati</taxon>
        <taxon>Pseudomonadota</taxon>
        <taxon>Betaproteobacteria</taxon>
        <taxon>Burkholderiales</taxon>
        <taxon>Comamonadaceae</taxon>
        <taxon>Variovorax</taxon>
    </lineage>
</organism>
<name>A0A433MMU3_9BURK</name>
<dbReference type="SUPFAM" id="SSF54427">
    <property type="entry name" value="NTF2-like"/>
    <property type="match status" value="1"/>
</dbReference>
<proteinExistence type="predicted"/>
<dbReference type="OrthoDB" id="8722217at2"/>
<dbReference type="InterPro" id="IPR032710">
    <property type="entry name" value="NTF2-like_dom_sf"/>
</dbReference>
<accession>A0A433MMU3</accession>
<reference evidence="1 2" key="1">
    <citation type="submission" date="2018-12" db="EMBL/GenBank/DDBJ databases">
        <title>The genome sequences of Variovorax guangxiensis DSM 27352.</title>
        <authorList>
            <person name="Gao J."/>
            <person name="Sun J."/>
        </authorList>
    </citation>
    <scope>NUCLEOTIDE SEQUENCE [LARGE SCALE GENOMIC DNA]</scope>
    <source>
        <strain evidence="1 2">DSM 27352</strain>
    </source>
</reference>
<dbReference type="AlphaFoldDB" id="A0A433MMU3"/>
<protein>
    <submittedName>
        <fullName evidence="1">Uncharacterized protein</fullName>
    </submittedName>
</protein>
<dbReference type="EMBL" id="RXFT01000008">
    <property type="protein sequence ID" value="RUR69257.1"/>
    <property type="molecule type" value="Genomic_DNA"/>
</dbReference>